<dbReference type="InterPro" id="IPR009051">
    <property type="entry name" value="Helical_ferredxn"/>
</dbReference>
<dbReference type="SUPFAM" id="SSF46548">
    <property type="entry name" value="alpha-helical ferredoxin"/>
    <property type="match status" value="1"/>
</dbReference>
<evidence type="ECO:0000259" key="6">
    <source>
        <dbReference type="Pfam" id="PF14691"/>
    </source>
</evidence>
<dbReference type="EMBL" id="CM001402">
    <property type="protein sequence ID" value="EHO42490.1"/>
    <property type="molecule type" value="Genomic_DNA"/>
</dbReference>
<evidence type="ECO:0000256" key="4">
    <source>
        <dbReference type="ARBA" id="ARBA00029440"/>
    </source>
</evidence>
<dbReference type="AlphaFoldDB" id="H1XRZ7"/>
<keyword evidence="3" id="KW-0314">Glutamate biosynthesis</keyword>
<dbReference type="PRINTS" id="PR00419">
    <property type="entry name" value="ADXRDTASE"/>
</dbReference>
<reference evidence="7 10" key="2">
    <citation type="submission" date="2016-11" db="EMBL/GenBank/DDBJ databases">
        <title>Genomic analysis of Caldithrix abyssi and proposal of a novel bacterial phylum Caldithrichaeota.</title>
        <authorList>
            <person name="Kublanov I."/>
            <person name="Sigalova O."/>
            <person name="Gavrilov S."/>
            <person name="Lebedinsky A."/>
            <person name="Ivanova N."/>
            <person name="Daum C."/>
            <person name="Reddy T."/>
            <person name="Klenk H.P."/>
            <person name="Goker M."/>
            <person name="Reva O."/>
            <person name="Miroshnichenko M."/>
            <person name="Kyprides N."/>
            <person name="Woyke T."/>
            <person name="Gelfand M."/>
        </authorList>
    </citation>
    <scope>NUCLEOTIDE SEQUENCE [LARGE SCALE GENOMIC DNA]</scope>
    <source>
        <strain evidence="7 10">LF13</strain>
    </source>
</reference>
<dbReference type="Gene3D" id="3.50.50.60">
    <property type="entry name" value="FAD/NAD(P)-binding domain"/>
    <property type="match status" value="3"/>
</dbReference>
<dbReference type="NCBIfam" id="TIGR01317">
    <property type="entry name" value="GOGAT_sm_gam"/>
    <property type="match status" value="1"/>
</dbReference>
<dbReference type="KEGG" id="caby:Cabys_1740"/>
<dbReference type="EMBL" id="CP018099">
    <property type="protein sequence ID" value="APF18489.1"/>
    <property type="molecule type" value="Genomic_DNA"/>
</dbReference>
<protein>
    <submittedName>
        <fullName evidence="7">Glutamate synthase (NADH) small subunit</fullName>
    </submittedName>
    <submittedName>
        <fullName evidence="8">Glutamate synthase, NADH/NADPH, small subunit</fullName>
    </submittedName>
</protein>
<keyword evidence="9" id="KW-1185">Reference proteome</keyword>
<evidence type="ECO:0000313" key="7">
    <source>
        <dbReference type="EMBL" id="APF18489.1"/>
    </source>
</evidence>
<dbReference type="InterPro" id="IPR036188">
    <property type="entry name" value="FAD/NAD-bd_sf"/>
</dbReference>
<dbReference type="Proteomes" id="UP000004671">
    <property type="component" value="Chromosome"/>
</dbReference>
<evidence type="ECO:0000256" key="2">
    <source>
        <dbReference type="ARBA" id="ARBA00023002"/>
    </source>
</evidence>
<dbReference type="HOGENOM" id="CLU_000422_3_1_0"/>
<dbReference type="InterPro" id="IPR051394">
    <property type="entry name" value="Glutamate_Synthase"/>
</dbReference>
<comment type="pathway">
    <text evidence="4">Amino-acid biosynthesis.</text>
</comment>
<dbReference type="GO" id="GO:0016639">
    <property type="term" value="F:oxidoreductase activity, acting on the CH-NH2 group of donors, NAD or NADP as acceptor"/>
    <property type="evidence" value="ECO:0007669"/>
    <property type="project" value="InterPro"/>
</dbReference>
<dbReference type="GO" id="GO:0051536">
    <property type="term" value="F:iron-sulfur cluster binding"/>
    <property type="evidence" value="ECO:0007669"/>
    <property type="project" value="InterPro"/>
</dbReference>
<evidence type="ECO:0000313" key="9">
    <source>
        <dbReference type="Proteomes" id="UP000004671"/>
    </source>
</evidence>
<evidence type="ECO:0000313" key="10">
    <source>
        <dbReference type="Proteomes" id="UP000183868"/>
    </source>
</evidence>
<dbReference type="eggNOG" id="COG0493">
    <property type="taxonomic scope" value="Bacteria"/>
</dbReference>
<dbReference type="PANTHER" id="PTHR43100">
    <property type="entry name" value="GLUTAMATE SYNTHASE [NADPH] SMALL CHAIN"/>
    <property type="match status" value="1"/>
</dbReference>
<feature type="domain" description="Dihydroprymidine dehydrogenase" evidence="6">
    <location>
        <begin position="23"/>
        <end position="133"/>
    </location>
</feature>
<keyword evidence="2" id="KW-0560">Oxidoreductase</keyword>
<dbReference type="GO" id="GO:0006537">
    <property type="term" value="P:glutamate biosynthetic process"/>
    <property type="evidence" value="ECO:0007669"/>
    <property type="project" value="UniProtKB-KW"/>
</dbReference>
<dbReference type="Pfam" id="PF07992">
    <property type="entry name" value="Pyr_redox_2"/>
    <property type="match status" value="1"/>
</dbReference>
<dbReference type="Pfam" id="PF14691">
    <property type="entry name" value="Fer4_20"/>
    <property type="match status" value="1"/>
</dbReference>
<dbReference type="Gene3D" id="1.10.1060.10">
    <property type="entry name" value="Alpha-helical ferredoxin"/>
    <property type="match status" value="1"/>
</dbReference>
<dbReference type="RefSeq" id="WP_006929845.1">
    <property type="nucleotide sequence ID" value="NZ_CM001402.1"/>
</dbReference>
<evidence type="ECO:0000256" key="3">
    <source>
        <dbReference type="ARBA" id="ARBA00023164"/>
    </source>
</evidence>
<dbReference type="Proteomes" id="UP000183868">
    <property type="component" value="Chromosome"/>
</dbReference>
<accession>H1XRZ7</accession>
<evidence type="ECO:0000313" key="8">
    <source>
        <dbReference type="EMBL" id="EHO42490.1"/>
    </source>
</evidence>
<evidence type="ECO:0000259" key="5">
    <source>
        <dbReference type="Pfam" id="PF07992"/>
    </source>
</evidence>
<proteinExistence type="predicted"/>
<evidence type="ECO:0000256" key="1">
    <source>
        <dbReference type="ARBA" id="ARBA00022605"/>
    </source>
</evidence>
<dbReference type="InterPro" id="IPR028261">
    <property type="entry name" value="DPD_II"/>
</dbReference>
<name>H1XRZ7_CALAY</name>
<keyword evidence="1" id="KW-0028">Amino-acid biosynthesis</keyword>
<dbReference type="InterPro" id="IPR006005">
    <property type="entry name" value="Glut_synth_ssu1"/>
</dbReference>
<gene>
    <name evidence="7" type="ORF">Cabys_1740</name>
    <name evidence="8" type="ORF">Calab_2883</name>
</gene>
<dbReference type="PANTHER" id="PTHR43100:SF1">
    <property type="entry name" value="GLUTAMATE SYNTHASE [NADPH] SMALL CHAIN"/>
    <property type="match status" value="1"/>
</dbReference>
<dbReference type="SUPFAM" id="SSF51971">
    <property type="entry name" value="Nucleotide-binding domain"/>
    <property type="match status" value="2"/>
</dbReference>
<feature type="domain" description="FAD/NAD(P)-binding" evidence="5">
    <location>
        <begin position="146"/>
        <end position="459"/>
    </location>
</feature>
<dbReference type="OrthoDB" id="9803192at2"/>
<sequence>MGKPTGFLEYTRKTYSEQPVKERIKHFKEFIILPEEAELKKQAARCMDCGIPFCHSSYGCPVENLIPEWNDLLYRDQWQEAYERLELTNNFPEITGRVCPAPCETACTLSINDSPVTIKQIEWAIAERAFAEGWVTPRPPRRLSGKKVAIVGSGPAGLAAAQQLRRAGHEVTVYEKAPKMGGLLRYGIPDFKLEKHILDRRLAQMEAEGVRFENNTEIGVDISARYLLKSFDAILIAVGAGQPRELEVEGRQLKGVHFAMEYLTQSNLAVDGLRAREQCIRADGKTVLVLGGGDTGSDCVGTAIRQGAKKVYQFEILPRPAEWKESWNLDWPRWPNILRTSSSQREGCERQWNILTRKFEGRNGRVYRAHFSRIEWSGQPPVYKEIPGSAFSLQVDLVLLALGFLHVQHGPLIKDLELALDERGNILTNGDYATSRAGVFAAGDASAGASLVVRAIFHGRQAAEMIHAYLK</sequence>
<dbReference type="InParanoid" id="H1XRZ7"/>
<dbReference type="InterPro" id="IPR023753">
    <property type="entry name" value="FAD/NAD-binding_dom"/>
</dbReference>
<dbReference type="STRING" id="880073.Cabys_1740"/>
<dbReference type="PaxDb" id="880073-Calab_2883"/>
<reference evidence="8 9" key="1">
    <citation type="submission" date="2011-09" db="EMBL/GenBank/DDBJ databases">
        <title>The permanent draft genome of Caldithrix abyssi DSM 13497.</title>
        <authorList>
            <consortium name="US DOE Joint Genome Institute (JGI-PGF)"/>
            <person name="Lucas S."/>
            <person name="Han J."/>
            <person name="Lapidus A."/>
            <person name="Bruce D."/>
            <person name="Goodwin L."/>
            <person name="Pitluck S."/>
            <person name="Peters L."/>
            <person name="Kyrpides N."/>
            <person name="Mavromatis K."/>
            <person name="Ivanova N."/>
            <person name="Mikhailova N."/>
            <person name="Chertkov O."/>
            <person name="Detter J.C."/>
            <person name="Tapia R."/>
            <person name="Han C."/>
            <person name="Land M."/>
            <person name="Hauser L."/>
            <person name="Markowitz V."/>
            <person name="Cheng J.-F."/>
            <person name="Hugenholtz P."/>
            <person name="Woyke T."/>
            <person name="Wu D."/>
            <person name="Spring S."/>
            <person name="Brambilla E."/>
            <person name="Klenk H.-P."/>
            <person name="Eisen J.A."/>
        </authorList>
    </citation>
    <scope>NUCLEOTIDE SEQUENCE [LARGE SCALE GENOMIC DNA]</scope>
    <source>
        <strain evidence="8 9">DSM 13497</strain>
    </source>
</reference>
<organism evidence="8 9">
    <name type="scientific">Caldithrix abyssi DSM 13497</name>
    <dbReference type="NCBI Taxonomy" id="880073"/>
    <lineage>
        <taxon>Bacteria</taxon>
        <taxon>Pseudomonadati</taxon>
        <taxon>Calditrichota</taxon>
        <taxon>Calditrichia</taxon>
        <taxon>Calditrichales</taxon>
        <taxon>Calditrichaceae</taxon>
        <taxon>Caldithrix</taxon>
    </lineage>
</organism>